<organism evidence="1 2">
    <name type="scientific">Melastoma candidum</name>
    <dbReference type="NCBI Taxonomy" id="119954"/>
    <lineage>
        <taxon>Eukaryota</taxon>
        <taxon>Viridiplantae</taxon>
        <taxon>Streptophyta</taxon>
        <taxon>Embryophyta</taxon>
        <taxon>Tracheophyta</taxon>
        <taxon>Spermatophyta</taxon>
        <taxon>Magnoliopsida</taxon>
        <taxon>eudicotyledons</taxon>
        <taxon>Gunneridae</taxon>
        <taxon>Pentapetalae</taxon>
        <taxon>rosids</taxon>
        <taxon>malvids</taxon>
        <taxon>Myrtales</taxon>
        <taxon>Melastomataceae</taxon>
        <taxon>Melastomatoideae</taxon>
        <taxon>Melastomateae</taxon>
        <taxon>Melastoma</taxon>
    </lineage>
</organism>
<proteinExistence type="predicted"/>
<dbReference type="Proteomes" id="UP001057402">
    <property type="component" value="Chromosome 7"/>
</dbReference>
<sequence length="282" mass="31328">MASTGRAVVPLPWFLLFFFILSIGCLESARAACELSYVDRGKMYNYGLAAPIPMFPHGVLSEDGFYKVTDDYTTLWFQLCDEMIFNHDPPRCMKCSDCGGTSRCGMGCSALVLEDETGYPVCSAIGHSSNSSISITDEMNPHRGVTVRISNSSQTCSLYVSVICDWNRIQEPKSLKKQGECDYVTEIRHPSGCAKVIHLYGRGWGWFWVFLTIIICVLGCYLIAGAAYRYFFLQVRGIEAVPNLEFWTSLLHRGQSLGTIAAQKLRGASEIGRRAYNPIGSS</sequence>
<protein>
    <submittedName>
        <fullName evidence="1">Uncharacterized protein</fullName>
    </submittedName>
</protein>
<comment type="caution">
    <text evidence="1">The sequence shown here is derived from an EMBL/GenBank/DDBJ whole genome shotgun (WGS) entry which is preliminary data.</text>
</comment>
<evidence type="ECO:0000313" key="2">
    <source>
        <dbReference type="Proteomes" id="UP001057402"/>
    </source>
</evidence>
<keyword evidence="2" id="KW-1185">Reference proteome</keyword>
<name>A0ACB9NSC3_9MYRT</name>
<reference evidence="2" key="1">
    <citation type="journal article" date="2023" name="Front. Plant Sci.">
        <title>Chromosomal-level genome assembly of Melastoma candidum provides insights into trichome evolution.</title>
        <authorList>
            <person name="Zhong Y."/>
            <person name="Wu W."/>
            <person name="Sun C."/>
            <person name="Zou P."/>
            <person name="Liu Y."/>
            <person name="Dai S."/>
            <person name="Zhou R."/>
        </authorList>
    </citation>
    <scope>NUCLEOTIDE SEQUENCE [LARGE SCALE GENOMIC DNA]</scope>
</reference>
<evidence type="ECO:0000313" key="1">
    <source>
        <dbReference type="EMBL" id="KAI4339150.1"/>
    </source>
</evidence>
<dbReference type="EMBL" id="CM042886">
    <property type="protein sequence ID" value="KAI4339150.1"/>
    <property type="molecule type" value="Genomic_DNA"/>
</dbReference>
<accession>A0ACB9NSC3</accession>
<gene>
    <name evidence="1" type="ORF">MLD38_024122</name>
</gene>